<dbReference type="InterPro" id="IPR002491">
    <property type="entry name" value="ABC_transptr_periplasmic_BD"/>
</dbReference>
<reference evidence="2 3" key="1">
    <citation type="submission" date="2021-08" db="EMBL/GenBank/DDBJ databases">
        <authorList>
            <person name="Tuo L."/>
        </authorList>
    </citation>
    <scope>NUCLEOTIDE SEQUENCE [LARGE SCALE GENOMIC DNA]</scope>
    <source>
        <strain evidence="2 3">JCM 31229</strain>
    </source>
</reference>
<dbReference type="PANTHER" id="PTHR30535:SF4">
    <property type="entry name" value="HEMIN-BINDING PERIPLASMIC PROTEIN HMUT"/>
    <property type="match status" value="1"/>
</dbReference>
<dbReference type="InterPro" id="IPR050902">
    <property type="entry name" value="ABC_Transporter_SBP"/>
</dbReference>
<dbReference type="RefSeq" id="WP_222987898.1">
    <property type="nucleotide sequence ID" value="NZ_JAINVV010000001.1"/>
</dbReference>
<dbReference type="EMBL" id="JAINVV010000001">
    <property type="protein sequence ID" value="MBY8820787.1"/>
    <property type="molecule type" value="Genomic_DNA"/>
</dbReference>
<evidence type="ECO:0000313" key="3">
    <source>
        <dbReference type="Proteomes" id="UP000706039"/>
    </source>
</evidence>
<accession>A0ABS7PJX5</accession>
<evidence type="ECO:0000313" key="2">
    <source>
        <dbReference type="EMBL" id="MBY8820787.1"/>
    </source>
</evidence>
<feature type="domain" description="Fe/B12 periplasmic-binding" evidence="1">
    <location>
        <begin position="50"/>
        <end position="269"/>
    </location>
</feature>
<dbReference type="Proteomes" id="UP000706039">
    <property type="component" value="Unassembled WGS sequence"/>
</dbReference>
<evidence type="ECO:0000259" key="1">
    <source>
        <dbReference type="Pfam" id="PF01497"/>
    </source>
</evidence>
<keyword evidence="3" id="KW-1185">Reference proteome</keyword>
<organism evidence="2 3">
    <name type="scientific">Sphingomonas colocasiae</name>
    <dbReference type="NCBI Taxonomy" id="1848973"/>
    <lineage>
        <taxon>Bacteria</taxon>
        <taxon>Pseudomonadati</taxon>
        <taxon>Pseudomonadota</taxon>
        <taxon>Alphaproteobacteria</taxon>
        <taxon>Sphingomonadales</taxon>
        <taxon>Sphingomonadaceae</taxon>
        <taxon>Sphingomonas</taxon>
    </lineage>
</organism>
<dbReference type="Pfam" id="PF01497">
    <property type="entry name" value="Peripla_BP_2"/>
    <property type="match status" value="1"/>
</dbReference>
<protein>
    <submittedName>
        <fullName evidence="2">ABC transporter substrate-binding protein</fullName>
    </submittedName>
</protein>
<name>A0ABS7PJX5_9SPHN</name>
<dbReference type="Gene3D" id="3.40.50.1980">
    <property type="entry name" value="Nitrogenase molybdenum iron protein domain"/>
    <property type="match status" value="2"/>
</dbReference>
<dbReference type="PANTHER" id="PTHR30535">
    <property type="entry name" value="VITAMIN B12-BINDING PROTEIN"/>
    <property type="match status" value="1"/>
</dbReference>
<dbReference type="SUPFAM" id="SSF53807">
    <property type="entry name" value="Helical backbone' metal receptor"/>
    <property type="match status" value="1"/>
</dbReference>
<proteinExistence type="predicted"/>
<sequence>MDQSASRKSGNRFFDQEALRISKPTRWWPIILLLAGCSAAGVPEARHASIVSTNPCADAILMEVAPHARIAAISHYSRDPGSSSIDPALARRFRATAGTAEEVVTLRPDLVIFGRFEPAASRKAYARAGIRTLAVDTPATLSEVRAQVMTIAEAIGEPARGRALVARIDAAAAAALPPPGTAPVPALLWHAGGLVSGAGTLDDSLMRHAGFRNAAADYGLAFTGYLPLDQVVSAPPKVMLVPPASRGSDDESRMRTMRERAFARIGKAVEADFPEHLSWCAGPVVIPALRRLAEIRKEIG</sequence>
<comment type="caution">
    <text evidence="2">The sequence shown here is derived from an EMBL/GenBank/DDBJ whole genome shotgun (WGS) entry which is preliminary data.</text>
</comment>
<gene>
    <name evidence="2" type="ORF">K7G82_00695</name>
</gene>